<accession>A0A4V2QCY0</accession>
<dbReference type="EMBL" id="SLUN01000028">
    <property type="protein sequence ID" value="TCL62107.1"/>
    <property type="molecule type" value="Genomic_DNA"/>
</dbReference>
<protein>
    <submittedName>
        <fullName evidence="2">Pyridoxamine 5'-phosphate oxidase</fullName>
    </submittedName>
</protein>
<sequence length="152" mass="17018">MSVLLGTELSPALADLFDKRIGTVIVATVDQEFHPHTAPFNFVVVRDSKNIRIAISRNHQTYQNILNNGCVAVAALDEGDIAVCIKGFGRVIRNAMDTDYNMAVVEVEISEIKKDNSMLYFVTQGIRIRHKTEPALLLSRKIFQELSQIENT</sequence>
<proteinExistence type="predicted"/>
<dbReference type="Pfam" id="PF01243">
    <property type="entry name" value="PNPOx_N"/>
    <property type="match status" value="1"/>
</dbReference>
<evidence type="ECO:0000313" key="2">
    <source>
        <dbReference type="EMBL" id="TCL62107.1"/>
    </source>
</evidence>
<reference evidence="2 3" key="1">
    <citation type="submission" date="2019-03" db="EMBL/GenBank/DDBJ databases">
        <title>Genomic Encyclopedia of Type Strains, Phase IV (KMG-IV): sequencing the most valuable type-strain genomes for metagenomic binning, comparative biology and taxonomic classification.</title>
        <authorList>
            <person name="Goeker M."/>
        </authorList>
    </citation>
    <scope>NUCLEOTIDE SEQUENCE [LARGE SCALE GENOMIC DNA]</scope>
    <source>
        <strain evidence="2 3">LX-B</strain>
    </source>
</reference>
<feature type="domain" description="Pyridoxamine 5'-phosphate oxidase N-terminal" evidence="1">
    <location>
        <begin position="20"/>
        <end position="101"/>
    </location>
</feature>
<comment type="caution">
    <text evidence="2">The sequence shown here is derived from an EMBL/GenBank/DDBJ whole genome shotgun (WGS) entry which is preliminary data.</text>
</comment>
<organism evidence="2 3">
    <name type="scientific">Hydrogenispora ethanolica</name>
    <dbReference type="NCBI Taxonomy" id="1082276"/>
    <lineage>
        <taxon>Bacteria</taxon>
        <taxon>Bacillati</taxon>
        <taxon>Bacillota</taxon>
        <taxon>Hydrogenispora</taxon>
    </lineage>
</organism>
<dbReference type="Gene3D" id="2.30.110.10">
    <property type="entry name" value="Electron Transport, Fmn-binding Protein, Chain A"/>
    <property type="match status" value="1"/>
</dbReference>
<dbReference type="InterPro" id="IPR011576">
    <property type="entry name" value="Pyridox_Oxase_N"/>
</dbReference>
<dbReference type="AlphaFoldDB" id="A0A4V2QCY0"/>
<dbReference type="Proteomes" id="UP000295008">
    <property type="component" value="Unassembled WGS sequence"/>
</dbReference>
<dbReference type="InterPro" id="IPR012349">
    <property type="entry name" value="Split_barrel_FMN-bd"/>
</dbReference>
<keyword evidence="3" id="KW-1185">Reference proteome</keyword>
<evidence type="ECO:0000259" key="1">
    <source>
        <dbReference type="Pfam" id="PF01243"/>
    </source>
</evidence>
<name>A0A4V2QCY0_HYDET</name>
<evidence type="ECO:0000313" key="3">
    <source>
        <dbReference type="Proteomes" id="UP000295008"/>
    </source>
</evidence>
<dbReference type="RefSeq" id="WP_132015955.1">
    <property type="nucleotide sequence ID" value="NZ_SLUN01000028.1"/>
</dbReference>
<dbReference type="SUPFAM" id="SSF50475">
    <property type="entry name" value="FMN-binding split barrel"/>
    <property type="match status" value="1"/>
</dbReference>
<dbReference type="OrthoDB" id="2082150at2"/>
<gene>
    <name evidence="2" type="ORF">EDC14_102864</name>
</gene>